<dbReference type="RefSeq" id="WP_038706336.1">
    <property type="nucleotide sequence ID" value="NZ_CP009365.1"/>
</dbReference>
<name>A0A1H9LKJ8_9PSED</name>
<dbReference type="Proteomes" id="UP001329505">
    <property type="component" value="Unassembled WGS sequence"/>
</dbReference>
<evidence type="ECO:0000313" key="2">
    <source>
        <dbReference type="EMBL" id="MEE1879609.1"/>
    </source>
</evidence>
<protein>
    <submittedName>
        <fullName evidence="2">DUF2165 family protein</fullName>
    </submittedName>
    <submittedName>
        <fullName evidence="3">Predicted small integral membrane protein</fullName>
    </submittedName>
</protein>
<evidence type="ECO:0000313" key="3">
    <source>
        <dbReference type="EMBL" id="SER11749.1"/>
    </source>
</evidence>
<dbReference type="Proteomes" id="UP000199221">
    <property type="component" value="Unassembled WGS sequence"/>
</dbReference>
<evidence type="ECO:0000256" key="1">
    <source>
        <dbReference type="SAM" id="Phobius"/>
    </source>
</evidence>
<keyword evidence="5" id="KW-1185">Reference proteome</keyword>
<proteinExistence type="predicted"/>
<dbReference type="KEGG" id="pmos:O165_012430"/>
<dbReference type="AlphaFoldDB" id="A0A1H9LKJ8"/>
<reference evidence="3 4" key="1">
    <citation type="submission" date="2016-10" db="EMBL/GenBank/DDBJ databases">
        <authorList>
            <person name="de Groot N.N."/>
        </authorList>
    </citation>
    <scope>NUCLEOTIDE SEQUENCE [LARGE SCALE GENOMIC DNA]</scope>
    <source>
        <strain evidence="3 4">LMG 27941</strain>
    </source>
</reference>
<reference evidence="2 5" key="2">
    <citation type="submission" date="2024-01" db="EMBL/GenBank/DDBJ databases">
        <title>Unpublished Manusciprt.</title>
        <authorList>
            <person name="Duman M."/>
            <person name="Valdes E.G."/>
            <person name="Ajmi N."/>
            <person name="Altun S."/>
            <person name="Saticioglu I.B."/>
        </authorList>
    </citation>
    <scope>NUCLEOTIDE SEQUENCE [LARGE SCALE GENOMIC DNA]</scope>
    <source>
        <strain evidence="2 5">139P</strain>
    </source>
</reference>
<feature type="transmembrane region" description="Helical" evidence="1">
    <location>
        <begin position="69"/>
        <end position="90"/>
    </location>
</feature>
<organism evidence="3 4">
    <name type="scientific">Pseudomonas soli</name>
    <dbReference type="NCBI Taxonomy" id="1306993"/>
    <lineage>
        <taxon>Bacteria</taxon>
        <taxon>Pseudomonadati</taxon>
        <taxon>Pseudomonadota</taxon>
        <taxon>Gammaproteobacteria</taxon>
        <taxon>Pseudomonadales</taxon>
        <taxon>Pseudomonadaceae</taxon>
        <taxon>Pseudomonas</taxon>
    </lineage>
</organism>
<keyword evidence="1" id="KW-0812">Transmembrane</keyword>
<dbReference type="Pfam" id="PF09933">
    <property type="entry name" value="DUF2165"/>
    <property type="match status" value="1"/>
</dbReference>
<feature type="transmembrane region" description="Helical" evidence="1">
    <location>
        <begin position="140"/>
        <end position="158"/>
    </location>
</feature>
<dbReference type="EMBL" id="JAZDQQ010000004">
    <property type="protein sequence ID" value="MEE1879609.1"/>
    <property type="molecule type" value="Genomic_DNA"/>
</dbReference>
<evidence type="ECO:0000313" key="4">
    <source>
        <dbReference type="Proteomes" id="UP000199221"/>
    </source>
</evidence>
<gene>
    <name evidence="3" type="ORF">SAMN05216230_105348</name>
    <name evidence="2" type="ORF">V0R55_05515</name>
</gene>
<keyword evidence="1" id="KW-1133">Transmembrane helix</keyword>
<accession>A0A1H9LKJ8</accession>
<dbReference type="EMBL" id="FOEQ01000005">
    <property type="protein sequence ID" value="SER11749.1"/>
    <property type="molecule type" value="Genomic_DNA"/>
</dbReference>
<feature type="transmembrane region" description="Helical" evidence="1">
    <location>
        <begin position="110"/>
        <end position="133"/>
    </location>
</feature>
<dbReference type="InterPro" id="IPR018681">
    <property type="entry name" value="DUF2165_transmembrane"/>
</dbReference>
<evidence type="ECO:0000313" key="5">
    <source>
        <dbReference type="Proteomes" id="UP001329505"/>
    </source>
</evidence>
<keyword evidence="1" id="KW-0472">Membrane</keyword>
<feature type="transmembrane region" description="Helical" evidence="1">
    <location>
        <begin position="7"/>
        <end position="24"/>
    </location>
</feature>
<sequence length="161" mass="17586">MDLHTSLWLFQAIQAVGLALWLSIAVLNNLQAFASSVGAIGATLAMAPLRQPPAIEFPLLRRACHSAGLARAALVVILLLQIVASLAAWVGTYGLIVVQDPLMARTWLNLALGAFLAFTFAMLLGGLWFGYWIRQEGLQLTHLVLVLWATLAFFLFNLDWA</sequence>